<evidence type="ECO:0000256" key="3">
    <source>
        <dbReference type="ARBA" id="ARBA00022692"/>
    </source>
</evidence>
<evidence type="ECO:0000259" key="7">
    <source>
        <dbReference type="Pfam" id="PF00892"/>
    </source>
</evidence>
<evidence type="ECO:0000313" key="9">
    <source>
        <dbReference type="Proteomes" id="UP000565262"/>
    </source>
</evidence>
<feature type="transmembrane region" description="Helical" evidence="6">
    <location>
        <begin position="132"/>
        <end position="151"/>
    </location>
</feature>
<keyword evidence="9" id="KW-1185">Reference proteome</keyword>
<evidence type="ECO:0000256" key="4">
    <source>
        <dbReference type="ARBA" id="ARBA00022989"/>
    </source>
</evidence>
<evidence type="ECO:0000256" key="2">
    <source>
        <dbReference type="ARBA" id="ARBA00007362"/>
    </source>
</evidence>
<feature type="domain" description="EamA" evidence="7">
    <location>
        <begin position="11"/>
        <end position="143"/>
    </location>
</feature>
<feature type="transmembrane region" description="Helical" evidence="6">
    <location>
        <begin position="42"/>
        <end position="60"/>
    </location>
</feature>
<dbReference type="Gene3D" id="1.10.3730.20">
    <property type="match status" value="1"/>
</dbReference>
<accession>A0A839IQE4</accession>
<evidence type="ECO:0000256" key="6">
    <source>
        <dbReference type="SAM" id="Phobius"/>
    </source>
</evidence>
<feature type="domain" description="EamA" evidence="7">
    <location>
        <begin position="160"/>
        <end position="295"/>
    </location>
</feature>
<comment type="similarity">
    <text evidence="2">Belongs to the EamA transporter family.</text>
</comment>
<keyword evidence="4 6" id="KW-1133">Transmembrane helix</keyword>
<dbReference type="PANTHER" id="PTHR32322">
    <property type="entry name" value="INNER MEMBRANE TRANSPORTER"/>
    <property type="match status" value="1"/>
</dbReference>
<dbReference type="EMBL" id="JACJFM010000010">
    <property type="protein sequence ID" value="MBB1486894.1"/>
    <property type="molecule type" value="Genomic_DNA"/>
</dbReference>
<keyword evidence="5 6" id="KW-0472">Membrane</keyword>
<comment type="subcellular location">
    <subcellularLocation>
        <location evidence="1">Membrane</location>
        <topology evidence="1">Multi-pass membrane protein</topology>
    </subcellularLocation>
</comment>
<dbReference type="InterPro" id="IPR000620">
    <property type="entry name" value="EamA_dom"/>
</dbReference>
<gene>
    <name evidence="8" type="ORF">H4O21_09755</name>
</gene>
<comment type="caution">
    <text evidence="8">The sequence shown here is derived from an EMBL/GenBank/DDBJ whole genome shotgun (WGS) entry which is preliminary data.</text>
</comment>
<evidence type="ECO:0000256" key="1">
    <source>
        <dbReference type="ARBA" id="ARBA00004141"/>
    </source>
</evidence>
<reference evidence="8 9" key="1">
    <citation type="submission" date="2020-08" db="EMBL/GenBank/DDBJ databases">
        <title>Oceanospirillum sp. nov. isolated from marine sediment.</title>
        <authorList>
            <person name="Ji X."/>
        </authorList>
    </citation>
    <scope>NUCLEOTIDE SEQUENCE [LARGE SCALE GENOMIC DNA]</scope>
    <source>
        <strain evidence="8 9">D5</strain>
    </source>
</reference>
<evidence type="ECO:0000256" key="5">
    <source>
        <dbReference type="ARBA" id="ARBA00023136"/>
    </source>
</evidence>
<evidence type="ECO:0000313" key="8">
    <source>
        <dbReference type="EMBL" id="MBB1486894.1"/>
    </source>
</evidence>
<sequence>MQRSFLNVSPYLLLVMTTLFWSGNFVLGRAVHLDVPPVGLSFWRWLTALVVILPFALPRLKQSWPVIRQHWLILLVLSVFSVACFNTMVYMGLQTAPASNSILLQSACPVIILMLSWLFFREKVSLLQGAGMLLSLAGVVVVVTQGSPASIVDMDFLNGGTAWILAAVFCWAVYSTLLRLKPTELGGFAFFALTVLVGVIVLFPFYLYETLNGRPMPFTVTSVASVLYVTIFASILAYLFWNRAVAELGANRSGQFIHLIPVFGITLAVLFLGETLQLFHFTGFALIFGGIWLATVIARKPA</sequence>
<dbReference type="InterPro" id="IPR037185">
    <property type="entry name" value="EmrE-like"/>
</dbReference>
<feature type="transmembrane region" description="Helical" evidence="6">
    <location>
        <begin position="278"/>
        <end position="298"/>
    </location>
</feature>
<dbReference type="Pfam" id="PF00892">
    <property type="entry name" value="EamA"/>
    <property type="match status" value="2"/>
</dbReference>
<name>A0A839IQE4_9GAMM</name>
<dbReference type="PANTHER" id="PTHR32322:SF2">
    <property type="entry name" value="EAMA DOMAIN-CONTAINING PROTEIN"/>
    <property type="match status" value="1"/>
</dbReference>
<organism evidence="8 9">
    <name type="scientific">Oceanospirillum sediminis</name>
    <dbReference type="NCBI Taxonomy" id="2760088"/>
    <lineage>
        <taxon>Bacteria</taxon>
        <taxon>Pseudomonadati</taxon>
        <taxon>Pseudomonadota</taxon>
        <taxon>Gammaproteobacteria</taxon>
        <taxon>Oceanospirillales</taxon>
        <taxon>Oceanospirillaceae</taxon>
        <taxon>Oceanospirillum</taxon>
    </lineage>
</organism>
<dbReference type="GO" id="GO:0016020">
    <property type="term" value="C:membrane"/>
    <property type="evidence" value="ECO:0007669"/>
    <property type="project" value="UniProtKB-SubCell"/>
</dbReference>
<dbReference type="InterPro" id="IPR050638">
    <property type="entry name" value="AA-Vitamin_Transporters"/>
</dbReference>
<proteinExistence type="inferred from homology"/>
<feature type="transmembrane region" description="Helical" evidence="6">
    <location>
        <begin position="12"/>
        <end position="30"/>
    </location>
</feature>
<dbReference type="AlphaFoldDB" id="A0A839IQE4"/>
<dbReference type="RefSeq" id="WP_182808679.1">
    <property type="nucleotide sequence ID" value="NZ_JACJFM010000010.1"/>
</dbReference>
<feature type="transmembrane region" description="Helical" evidence="6">
    <location>
        <begin position="72"/>
        <end position="90"/>
    </location>
</feature>
<feature type="transmembrane region" description="Helical" evidence="6">
    <location>
        <begin position="157"/>
        <end position="178"/>
    </location>
</feature>
<dbReference type="Proteomes" id="UP000565262">
    <property type="component" value="Unassembled WGS sequence"/>
</dbReference>
<keyword evidence="3 6" id="KW-0812">Transmembrane</keyword>
<feature type="transmembrane region" description="Helical" evidence="6">
    <location>
        <begin position="220"/>
        <end position="241"/>
    </location>
</feature>
<feature type="transmembrane region" description="Helical" evidence="6">
    <location>
        <begin position="253"/>
        <end position="272"/>
    </location>
</feature>
<feature type="transmembrane region" description="Helical" evidence="6">
    <location>
        <begin position="185"/>
        <end position="208"/>
    </location>
</feature>
<protein>
    <submittedName>
        <fullName evidence="8">DMT family transporter</fullName>
    </submittedName>
</protein>
<feature type="transmembrane region" description="Helical" evidence="6">
    <location>
        <begin position="102"/>
        <end position="120"/>
    </location>
</feature>
<dbReference type="SUPFAM" id="SSF103481">
    <property type="entry name" value="Multidrug resistance efflux transporter EmrE"/>
    <property type="match status" value="2"/>
</dbReference>